<feature type="signal peptide" evidence="1">
    <location>
        <begin position="1"/>
        <end position="20"/>
    </location>
</feature>
<proteinExistence type="predicted"/>
<dbReference type="Proteomes" id="UP000451233">
    <property type="component" value="Unassembled WGS sequence"/>
</dbReference>
<accession>A0A7K1XRX2</accession>
<reference evidence="2 3" key="1">
    <citation type="submission" date="2019-11" db="EMBL/GenBank/DDBJ databases">
        <title>Pedobacter sp. HMF7056 Genome sequencing and assembly.</title>
        <authorList>
            <person name="Kang H."/>
            <person name="Kim H."/>
            <person name="Joh K."/>
        </authorList>
    </citation>
    <scope>NUCLEOTIDE SEQUENCE [LARGE SCALE GENOMIC DNA]</scope>
    <source>
        <strain evidence="2 3">HMF7056</strain>
    </source>
</reference>
<name>A0A7K1XRX2_9SPHI</name>
<protein>
    <recommendedName>
        <fullName evidence="4">DUF4374 domain-containing protein</fullName>
    </recommendedName>
</protein>
<feature type="chain" id="PRO_5029727881" description="DUF4374 domain-containing protein" evidence="1">
    <location>
        <begin position="21"/>
        <end position="400"/>
    </location>
</feature>
<evidence type="ECO:0008006" key="4">
    <source>
        <dbReference type="Google" id="ProtNLM"/>
    </source>
</evidence>
<evidence type="ECO:0000256" key="1">
    <source>
        <dbReference type="SAM" id="SignalP"/>
    </source>
</evidence>
<dbReference type="AlphaFoldDB" id="A0A7K1XRX2"/>
<dbReference type="PROSITE" id="PS51257">
    <property type="entry name" value="PROKAR_LIPOPROTEIN"/>
    <property type="match status" value="1"/>
</dbReference>
<keyword evidence="3" id="KW-1185">Reference proteome</keyword>
<organism evidence="2 3">
    <name type="scientific">Hufsiella ginkgonis</name>
    <dbReference type="NCBI Taxonomy" id="2695274"/>
    <lineage>
        <taxon>Bacteria</taxon>
        <taxon>Pseudomonadati</taxon>
        <taxon>Bacteroidota</taxon>
        <taxon>Sphingobacteriia</taxon>
        <taxon>Sphingobacteriales</taxon>
        <taxon>Sphingobacteriaceae</taxon>
        <taxon>Hufsiella</taxon>
    </lineage>
</organism>
<comment type="caution">
    <text evidence="2">The sequence shown here is derived from an EMBL/GenBank/DDBJ whole genome shotgun (WGS) entry which is preliminary data.</text>
</comment>
<dbReference type="RefSeq" id="WP_160904774.1">
    <property type="nucleotide sequence ID" value="NZ_WVHS01000001.1"/>
</dbReference>
<dbReference type="EMBL" id="WVHS01000001">
    <property type="protein sequence ID" value="MXV13742.1"/>
    <property type="molecule type" value="Genomic_DNA"/>
</dbReference>
<gene>
    <name evidence="2" type="ORF">GS398_00370</name>
</gene>
<evidence type="ECO:0000313" key="3">
    <source>
        <dbReference type="Proteomes" id="UP000451233"/>
    </source>
</evidence>
<sequence>MKRIILSILALSMIIFQACKKSKTDEPVNPNQVNYALSVTGGTYPNQTTYLFGTHDFPTGTLGTANANESASSGIIFKYGKYIFQNNFGAPATLKKFGFDETGKPKELGSFAVAGLKTIGSVDFISDTEAYATVAGYGSVPKLIKFNPTAMTVTSTIDLATIQRTDAAELYYQGLVHRDGYLYMGTTYLNKAGDPLESKLYVTIIELSTGKVLKQVSDTRSTMIWNGGSEASFQPNSLVKDASGDIYVMGYAFGSKPSGILRIKSGTTDFDASYFFDLNTATGKPCFGILYFGSGNVFTVRFDDAVAYPFDLDANYNSVATCSYYKIDLAAKTTSGNISAAIPKFFGNDAFATSFGDGKIYFNAAGASSNSVYSYTISGGAVKKEFDLASGGCNGFAKIN</sequence>
<keyword evidence="1" id="KW-0732">Signal</keyword>
<dbReference type="SUPFAM" id="SSF101898">
    <property type="entry name" value="NHL repeat"/>
    <property type="match status" value="1"/>
</dbReference>
<evidence type="ECO:0000313" key="2">
    <source>
        <dbReference type="EMBL" id="MXV13742.1"/>
    </source>
</evidence>